<keyword evidence="3 6" id="KW-0436">Ligase</keyword>
<dbReference type="AlphaFoldDB" id="A0A6N3H8G0"/>
<dbReference type="InterPro" id="IPR050191">
    <property type="entry name" value="ATP-dep_DNA_ligase"/>
</dbReference>
<dbReference type="GO" id="GO:0006310">
    <property type="term" value="P:DNA recombination"/>
    <property type="evidence" value="ECO:0007669"/>
    <property type="project" value="InterPro"/>
</dbReference>
<dbReference type="SUPFAM" id="SSF56091">
    <property type="entry name" value="DNA ligase/mRNA capping enzyme, catalytic domain"/>
    <property type="match status" value="1"/>
</dbReference>
<dbReference type="Gene3D" id="3.30.1490.70">
    <property type="match status" value="1"/>
</dbReference>
<dbReference type="Gene3D" id="3.30.470.30">
    <property type="entry name" value="DNA ligase/mRNA capping enzyme"/>
    <property type="match status" value="1"/>
</dbReference>
<evidence type="ECO:0000256" key="1">
    <source>
        <dbReference type="ARBA" id="ARBA00007572"/>
    </source>
</evidence>
<dbReference type="InterPro" id="IPR012340">
    <property type="entry name" value="NA-bd_OB-fold"/>
</dbReference>
<dbReference type="RefSeq" id="WP_156684860.1">
    <property type="nucleotide sequence ID" value="NZ_CACRUA010000049.1"/>
</dbReference>
<dbReference type="PANTHER" id="PTHR45674:SF4">
    <property type="entry name" value="DNA LIGASE 1"/>
    <property type="match status" value="1"/>
</dbReference>
<name>A0A6N3H8G0_CLOSY</name>
<dbReference type="GO" id="GO:0006281">
    <property type="term" value="P:DNA repair"/>
    <property type="evidence" value="ECO:0007669"/>
    <property type="project" value="InterPro"/>
</dbReference>
<protein>
    <recommendedName>
        <fullName evidence="2">DNA ligase (ATP)</fullName>
        <ecNumber evidence="2">6.5.1.1</ecNumber>
    </recommendedName>
</protein>
<evidence type="ECO:0000256" key="2">
    <source>
        <dbReference type="ARBA" id="ARBA00012727"/>
    </source>
</evidence>
<evidence type="ECO:0000256" key="3">
    <source>
        <dbReference type="ARBA" id="ARBA00022598"/>
    </source>
</evidence>
<dbReference type="SUPFAM" id="SSF50249">
    <property type="entry name" value="Nucleic acid-binding proteins"/>
    <property type="match status" value="1"/>
</dbReference>
<comment type="catalytic activity">
    <reaction evidence="4">
        <text>ATP + (deoxyribonucleotide)n-3'-hydroxyl + 5'-phospho-(deoxyribonucleotide)m = (deoxyribonucleotide)n+m + AMP + diphosphate.</text>
        <dbReference type="EC" id="6.5.1.1"/>
    </reaction>
</comment>
<feature type="domain" description="ATP-dependent DNA ligase family profile" evidence="5">
    <location>
        <begin position="108"/>
        <end position="236"/>
    </location>
</feature>
<evidence type="ECO:0000313" key="6">
    <source>
        <dbReference type="EMBL" id="VYU73367.1"/>
    </source>
</evidence>
<dbReference type="Pfam" id="PF04679">
    <property type="entry name" value="DNA_ligase_A_C"/>
    <property type="match status" value="1"/>
</dbReference>
<comment type="similarity">
    <text evidence="1">Belongs to the ATP-dependent DNA ligase family.</text>
</comment>
<evidence type="ECO:0000256" key="4">
    <source>
        <dbReference type="ARBA" id="ARBA00034003"/>
    </source>
</evidence>
<reference evidence="6" key="1">
    <citation type="submission" date="2019-11" db="EMBL/GenBank/DDBJ databases">
        <authorList>
            <person name="Feng L."/>
        </authorList>
    </citation>
    <scope>NUCLEOTIDE SEQUENCE</scope>
    <source>
        <strain evidence="6">CsymbiosumLFYP84</strain>
    </source>
</reference>
<dbReference type="InterPro" id="IPR012310">
    <property type="entry name" value="DNA_ligase_ATP-dep_cent"/>
</dbReference>
<dbReference type="InterPro" id="IPR016059">
    <property type="entry name" value="DNA_ligase_ATP-dep_CS"/>
</dbReference>
<dbReference type="CDD" id="cd07906">
    <property type="entry name" value="Adenylation_DNA_ligase_LigD_LigC"/>
    <property type="match status" value="1"/>
</dbReference>
<dbReference type="EC" id="6.5.1.1" evidence="2"/>
<dbReference type="PANTHER" id="PTHR45674">
    <property type="entry name" value="DNA LIGASE 1/3 FAMILY MEMBER"/>
    <property type="match status" value="1"/>
</dbReference>
<proteinExistence type="inferred from homology"/>
<sequence length="318" mass="36460">MIDFDAKVIHPMLIGASGDAFDSADYIYELKWDGERCIAYLDPKTGTELRNKRNLKMLSKVPELTHLHKQVKARCILDGELIILKNGKSEYFEIQKRSLMSNPFKIELLSKQYPASFIPFDILYYKDRDLTLLPLMERKVYLSKAVGEETARMALSKYIEGQGMAFYTLAKQQDMEGIVAKRKDSFYIEGKRTKDWIKIKNLIDDDFVVCGYIFKDNNMISVVLGQYEHEQLIYKGHVTLGVGGENFQRIKEVPQIPSPLFAPPHGNENAIWIEPQLVCVVKFMEYTANGGMRQPVFKGLRPDKLPKECRSRDGMGGI</sequence>
<dbReference type="PROSITE" id="PS00333">
    <property type="entry name" value="DNA_LIGASE_A2"/>
    <property type="match status" value="1"/>
</dbReference>
<gene>
    <name evidence="6" type="ORF">CSLFYP84_03630</name>
</gene>
<dbReference type="GO" id="GO:0003910">
    <property type="term" value="F:DNA ligase (ATP) activity"/>
    <property type="evidence" value="ECO:0007669"/>
    <property type="project" value="UniProtKB-EC"/>
</dbReference>
<dbReference type="CDD" id="cd07971">
    <property type="entry name" value="OBF_DNA_ligase_LigD"/>
    <property type="match status" value="1"/>
</dbReference>
<accession>A0A6N3H8G0</accession>
<dbReference type="Pfam" id="PF01068">
    <property type="entry name" value="DNA_ligase_A_M"/>
    <property type="match status" value="1"/>
</dbReference>
<dbReference type="PROSITE" id="PS50160">
    <property type="entry name" value="DNA_LIGASE_A3"/>
    <property type="match status" value="1"/>
</dbReference>
<dbReference type="EMBL" id="CACRUA010000049">
    <property type="protein sequence ID" value="VYU73367.1"/>
    <property type="molecule type" value="Genomic_DNA"/>
</dbReference>
<dbReference type="InterPro" id="IPR012309">
    <property type="entry name" value="DNA_ligase_ATP-dep_C"/>
</dbReference>
<evidence type="ECO:0000259" key="5">
    <source>
        <dbReference type="PROSITE" id="PS50160"/>
    </source>
</evidence>
<dbReference type="GO" id="GO:0005524">
    <property type="term" value="F:ATP binding"/>
    <property type="evidence" value="ECO:0007669"/>
    <property type="project" value="InterPro"/>
</dbReference>
<dbReference type="Gene3D" id="2.40.50.140">
    <property type="entry name" value="Nucleic acid-binding proteins"/>
    <property type="match status" value="1"/>
</dbReference>
<organism evidence="6">
    <name type="scientific">Clostridium symbiosum</name>
    <name type="common">Bacteroides symbiosus</name>
    <dbReference type="NCBI Taxonomy" id="1512"/>
    <lineage>
        <taxon>Bacteria</taxon>
        <taxon>Bacillati</taxon>
        <taxon>Bacillota</taxon>
        <taxon>Clostridia</taxon>
        <taxon>Lachnospirales</taxon>
        <taxon>Lachnospiraceae</taxon>
        <taxon>Otoolea</taxon>
    </lineage>
</organism>